<dbReference type="Gene3D" id="1.10.3430.10">
    <property type="entry name" value="Ammonium transporter AmtB like domains"/>
    <property type="match status" value="1"/>
</dbReference>
<dbReference type="GO" id="GO:0005886">
    <property type="term" value="C:plasma membrane"/>
    <property type="evidence" value="ECO:0007669"/>
    <property type="project" value="UniProtKB-SubCell"/>
</dbReference>
<evidence type="ECO:0000256" key="6">
    <source>
        <dbReference type="ARBA" id="ARBA00023136"/>
    </source>
</evidence>
<dbReference type="PANTHER" id="PTHR11730">
    <property type="entry name" value="AMMONIUM TRANSPORTER"/>
    <property type="match status" value="1"/>
</dbReference>
<proteinExistence type="inferred from homology"/>
<protein>
    <recommendedName>
        <fullName evidence="8">Ammonium transporter</fullName>
    </recommendedName>
</protein>
<dbReference type="Proteomes" id="UP001497623">
    <property type="component" value="Unassembled WGS sequence"/>
</dbReference>
<keyword evidence="11" id="KW-1185">Reference proteome</keyword>
<keyword evidence="7 8" id="KW-0924">Ammonia transport</keyword>
<dbReference type="GO" id="GO:0097272">
    <property type="term" value="P:ammonium homeostasis"/>
    <property type="evidence" value="ECO:0007669"/>
    <property type="project" value="TreeGrafter"/>
</dbReference>
<evidence type="ECO:0000256" key="1">
    <source>
        <dbReference type="ARBA" id="ARBA00004141"/>
    </source>
</evidence>
<comment type="similarity">
    <text evidence="2 8">Belongs to the ammonia transporter channel (TC 1.A.11.2) family.</text>
</comment>
<organism evidence="10 11">
    <name type="scientific">Meganyctiphanes norvegica</name>
    <name type="common">Northern krill</name>
    <name type="synonym">Thysanopoda norvegica</name>
    <dbReference type="NCBI Taxonomy" id="48144"/>
    <lineage>
        <taxon>Eukaryota</taxon>
        <taxon>Metazoa</taxon>
        <taxon>Ecdysozoa</taxon>
        <taxon>Arthropoda</taxon>
        <taxon>Crustacea</taxon>
        <taxon>Multicrustacea</taxon>
        <taxon>Malacostraca</taxon>
        <taxon>Eumalacostraca</taxon>
        <taxon>Eucarida</taxon>
        <taxon>Euphausiacea</taxon>
        <taxon>Euphausiidae</taxon>
        <taxon>Meganyctiphanes</taxon>
    </lineage>
</organism>
<dbReference type="NCBIfam" id="TIGR00836">
    <property type="entry name" value="amt"/>
    <property type="match status" value="1"/>
</dbReference>
<dbReference type="SUPFAM" id="SSF111352">
    <property type="entry name" value="Ammonium transporter"/>
    <property type="match status" value="1"/>
</dbReference>
<evidence type="ECO:0000256" key="4">
    <source>
        <dbReference type="ARBA" id="ARBA00022692"/>
    </source>
</evidence>
<feature type="transmembrane region" description="Helical" evidence="8">
    <location>
        <begin position="315"/>
        <end position="332"/>
    </location>
</feature>
<dbReference type="InterPro" id="IPR001905">
    <property type="entry name" value="Ammonium_transpt"/>
</dbReference>
<accession>A0AAV2PJI2</accession>
<evidence type="ECO:0000256" key="7">
    <source>
        <dbReference type="ARBA" id="ARBA00023177"/>
    </source>
</evidence>
<keyword evidence="6 8" id="KW-0472">Membrane</keyword>
<name>A0AAV2PJI2_MEGNR</name>
<feature type="transmembrane region" description="Helical" evidence="8">
    <location>
        <begin position="38"/>
        <end position="63"/>
    </location>
</feature>
<feature type="non-terminal residue" evidence="10">
    <location>
        <position position="537"/>
    </location>
</feature>
<feature type="transmembrane region" description="Helical" evidence="8">
    <location>
        <begin position="75"/>
        <end position="95"/>
    </location>
</feature>
<evidence type="ECO:0000256" key="3">
    <source>
        <dbReference type="ARBA" id="ARBA00022448"/>
    </source>
</evidence>
<feature type="transmembrane region" description="Helical" evidence="8">
    <location>
        <begin position="344"/>
        <end position="365"/>
    </location>
</feature>
<feature type="transmembrane region" description="Helical" evidence="8">
    <location>
        <begin position="182"/>
        <end position="202"/>
    </location>
</feature>
<feature type="transmembrane region" description="Helical" evidence="8">
    <location>
        <begin position="117"/>
        <end position="137"/>
    </location>
</feature>
<reference evidence="10 11" key="1">
    <citation type="submission" date="2024-05" db="EMBL/GenBank/DDBJ databases">
        <authorList>
            <person name="Wallberg A."/>
        </authorList>
    </citation>
    <scope>NUCLEOTIDE SEQUENCE [LARGE SCALE GENOMIC DNA]</scope>
</reference>
<keyword evidence="4 8" id="KW-0812">Transmembrane</keyword>
<keyword evidence="3 8" id="KW-0813">Transport</keyword>
<dbReference type="AlphaFoldDB" id="A0AAV2PJI2"/>
<keyword evidence="5 8" id="KW-1133">Transmembrane helix</keyword>
<evidence type="ECO:0000313" key="10">
    <source>
        <dbReference type="EMBL" id="CAL4059421.1"/>
    </source>
</evidence>
<dbReference type="GO" id="GO:0008519">
    <property type="term" value="F:ammonium channel activity"/>
    <property type="evidence" value="ECO:0007669"/>
    <property type="project" value="InterPro"/>
</dbReference>
<evidence type="ECO:0000259" key="9">
    <source>
        <dbReference type="Pfam" id="PF00909"/>
    </source>
</evidence>
<dbReference type="EMBL" id="CAXKWB010000124">
    <property type="protein sequence ID" value="CAL4059421.1"/>
    <property type="molecule type" value="Genomic_DNA"/>
</dbReference>
<evidence type="ECO:0000313" key="11">
    <source>
        <dbReference type="Proteomes" id="UP001497623"/>
    </source>
</evidence>
<feature type="transmembrane region" description="Helical" evidence="8">
    <location>
        <begin position="253"/>
        <end position="277"/>
    </location>
</feature>
<dbReference type="FunFam" id="1.10.3430.10:FF:000010">
    <property type="entry name" value="Ammonium transporter"/>
    <property type="match status" value="1"/>
</dbReference>
<dbReference type="PANTHER" id="PTHR11730:SF6">
    <property type="entry name" value="AMMONIUM TRANSPORTER"/>
    <property type="match status" value="1"/>
</dbReference>
<feature type="transmembrane region" description="Helical" evidence="8">
    <location>
        <begin position="144"/>
        <end position="162"/>
    </location>
</feature>
<evidence type="ECO:0000256" key="2">
    <source>
        <dbReference type="ARBA" id="ARBA00005887"/>
    </source>
</evidence>
<dbReference type="InterPro" id="IPR024041">
    <property type="entry name" value="NH4_transpt_AmtB-like_dom"/>
</dbReference>
<evidence type="ECO:0000256" key="5">
    <source>
        <dbReference type="ARBA" id="ARBA00022989"/>
    </source>
</evidence>
<feature type="transmembrane region" description="Helical" evidence="8">
    <location>
        <begin position="223"/>
        <end position="241"/>
    </location>
</feature>
<feature type="domain" description="Ammonium transporter AmtB-like" evidence="9">
    <location>
        <begin position="40"/>
        <end position="433"/>
    </location>
</feature>
<sequence>MAAQAINQSTSISNTTEQDVDIQDLLANFGIFQHNVDVFFLIIIGMLIFFMQGGFALLEAGAVRSKNTTNILIKNILDVFIGGLAYWIVGFPLAFGDGNFFIGYSGWMSIGLEPERLAFWFFQFVFAAVTATVVSGSMAERCGFGAYLVYSAVLTGFMYPVVCHWCWTDIGWLATHGYQDFAGSGVVHLTAGIAALVGCVILGPRLGRFGPNSRPISGHSVPLTALGGFILLFGFLAFNGGSQGSISQDGDAASVAVAVVNTVIAGCSAGIVVLVIHRFNSPCVNPEHHWSFLLTLNGALTGMVALCAGCNDMPIWGGVVTGGIAGIIYYVIHHLMIMMHVDDPLDAVAVHGGGGIWGLIAVALFRHDGIVFQGENAMQTLKWNGIGMLAIIGWTSVLCIIMFSLLRYMGLLRVSSEVEIRGLDIVKHGESAYPTEAWQEQQYVEGTKGDEIHQELDLPPNMCTPGGYYNQPPMYQSPGHPMYWSLPDPRKYQNHNSGRYSVSRLTQPNEFYPVHNLSYAPLKSPKKNNGISNDSYR</sequence>
<comment type="subcellular location">
    <subcellularLocation>
        <location evidence="8">Cell membrane</location>
        <topology evidence="8">Multi-pass membrane protein</topology>
    </subcellularLocation>
    <subcellularLocation>
        <location evidence="1">Membrane</location>
        <topology evidence="1">Multi-pass membrane protein</topology>
    </subcellularLocation>
</comment>
<feature type="transmembrane region" description="Helical" evidence="8">
    <location>
        <begin position="385"/>
        <end position="406"/>
    </location>
</feature>
<gene>
    <name evidence="10" type="ORF">MNOR_LOCUS543</name>
</gene>
<dbReference type="Pfam" id="PF00909">
    <property type="entry name" value="Ammonium_transp"/>
    <property type="match status" value="1"/>
</dbReference>
<comment type="caution">
    <text evidence="10">The sequence shown here is derived from an EMBL/GenBank/DDBJ whole genome shotgun (WGS) entry which is preliminary data.</text>
</comment>
<dbReference type="InterPro" id="IPR029020">
    <property type="entry name" value="Ammonium/urea_transptr"/>
</dbReference>
<dbReference type="PROSITE" id="PS01219">
    <property type="entry name" value="AMMONIUM_TRANSP"/>
    <property type="match status" value="1"/>
</dbReference>
<evidence type="ECO:0000256" key="8">
    <source>
        <dbReference type="RuleBase" id="RU362002"/>
    </source>
</evidence>
<dbReference type="InterPro" id="IPR018047">
    <property type="entry name" value="Ammonium_transpt_CS"/>
</dbReference>